<sequence>MTDTKKIKTVRKFHDLLNEGKLDEAHELLAEDLSAHTTAHIAAGAPPMSKAEVLESHQGIHQELEAKTTITDAKEVDGNVIVVGKSTFNHDTIKYHYLLPFLLRLSLMLFFREVPFKATYEFIGNQIGKVHFETDPNHKVKSFSL</sequence>
<gene>
    <name evidence="1" type="ORF">F5876DRAFT_64187</name>
</gene>
<evidence type="ECO:0000313" key="2">
    <source>
        <dbReference type="Proteomes" id="UP001163835"/>
    </source>
</evidence>
<accession>A0ACC1U6G9</accession>
<dbReference type="Proteomes" id="UP001163835">
    <property type="component" value="Unassembled WGS sequence"/>
</dbReference>
<keyword evidence="2" id="KW-1185">Reference proteome</keyword>
<name>A0ACC1U6G9_9AGAR</name>
<dbReference type="EMBL" id="MU795031">
    <property type="protein sequence ID" value="KAJ3812196.1"/>
    <property type="molecule type" value="Genomic_DNA"/>
</dbReference>
<comment type="caution">
    <text evidence="1">The sequence shown here is derived from an EMBL/GenBank/DDBJ whole genome shotgun (WGS) entry which is preliminary data.</text>
</comment>
<evidence type="ECO:0000313" key="1">
    <source>
        <dbReference type="EMBL" id="KAJ3812196.1"/>
    </source>
</evidence>
<protein>
    <submittedName>
        <fullName evidence="1">Uncharacterized protein</fullName>
    </submittedName>
</protein>
<reference evidence="1" key="1">
    <citation type="submission" date="2022-09" db="EMBL/GenBank/DDBJ databases">
        <title>A Global Phylogenomic Analysis of the Shiitake Genus Lentinula.</title>
        <authorList>
            <consortium name="DOE Joint Genome Institute"/>
            <person name="Sierra-Patev S."/>
            <person name="Min B."/>
            <person name="Naranjo-Ortiz M."/>
            <person name="Looney B."/>
            <person name="Konkel Z."/>
            <person name="Slot J.C."/>
            <person name="Sakamoto Y."/>
            <person name="Steenwyk J.L."/>
            <person name="Rokas A."/>
            <person name="Carro J."/>
            <person name="Camarero S."/>
            <person name="Ferreira P."/>
            <person name="Molpeceres G."/>
            <person name="Ruiz-Duenas F.J."/>
            <person name="Serrano A."/>
            <person name="Henrissat B."/>
            <person name="Drula E."/>
            <person name="Hughes K.W."/>
            <person name="Mata J.L."/>
            <person name="Ishikawa N.K."/>
            <person name="Vargas-Isla R."/>
            <person name="Ushijima S."/>
            <person name="Smith C.A."/>
            <person name="Ahrendt S."/>
            <person name="Andreopoulos W."/>
            <person name="He G."/>
            <person name="Labutti K."/>
            <person name="Lipzen A."/>
            <person name="Ng V."/>
            <person name="Riley R."/>
            <person name="Sandor L."/>
            <person name="Barry K."/>
            <person name="Martinez A.T."/>
            <person name="Xiao Y."/>
            <person name="Gibbons J.G."/>
            <person name="Terashima K."/>
            <person name="Grigoriev I.V."/>
            <person name="Hibbett D.S."/>
        </authorList>
    </citation>
    <scope>NUCLEOTIDE SEQUENCE</scope>
    <source>
        <strain evidence="1">TMI1499</strain>
    </source>
</reference>
<proteinExistence type="predicted"/>
<organism evidence="1 2">
    <name type="scientific">Lentinula aff. lateritia</name>
    <dbReference type="NCBI Taxonomy" id="2804960"/>
    <lineage>
        <taxon>Eukaryota</taxon>
        <taxon>Fungi</taxon>
        <taxon>Dikarya</taxon>
        <taxon>Basidiomycota</taxon>
        <taxon>Agaricomycotina</taxon>
        <taxon>Agaricomycetes</taxon>
        <taxon>Agaricomycetidae</taxon>
        <taxon>Agaricales</taxon>
        <taxon>Marasmiineae</taxon>
        <taxon>Omphalotaceae</taxon>
        <taxon>Lentinula</taxon>
    </lineage>
</organism>